<proteinExistence type="predicted"/>
<keyword evidence="1" id="KW-0175">Coiled coil</keyword>
<name>A0A6J7WPQ0_9CAUD</name>
<feature type="coiled-coil region" evidence="1">
    <location>
        <begin position="43"/>
        <end position="70"/>
    </location>
</feature>
<reference evidence="2" key="1">
    <citation type="submission" date="2020-05" db="EMBL/GenBank/DDBJ databases">
        <authorList>
            <person name="Chiriac C."/>
            <person name="Salcher M."/>
            <person name="Ghai R."/>
            <person name="Kavagutti S V."/>
        </authorList>
    </citation>
    <scope>NUCLEOTIDE SEQUENCE</scope>
</reference>
<gene>
    <name evidence="2" type="ORF">UFOVP231_4</name>
</gene>
<evidence type="ECO:0000313" key="2">
    <source>
        <dbReference type="EMBL" id="CAB5219876.1"/>
    </source>
</evidence>
<sequence length="71" mass="8144">MVSGLYNLKARYGLAGVYLQLFPVMRALEKENGQTDERKLAAMESVTWLIEQLLSENKELTDKLNNLEQVE</sequence>
<organism evidence="2">
    <name type="scientific">uncultured Caudovirales phage</name>
    <dbReference type="NCBI Taxonomy" id="2100421"/>
    <lineage>
        <taxon>Viruses</taxon>
        <taxon>Duplodnaviria</taxon>
        <taxon>Heunggongvirae</taxon>
        <taxon>Uroviricota</taxon>
        <taxon>Caudoviricetes</taxon>
        <taxon>Peduoviridae</taxon>
        <taxon>Maltschvirus</taxon>
        <taxon>Maltschvirus maltsch</taxon>
    </lineage>
</organism>
<protein>
    <submittedName>
        <fullName evidence="2">Uncharacterized protein</fullName>
    </submittedName>
</protein>
<evidence type="ECO:0000256" key="1">
    <source>
        <dbReference type="SAM" id="Coils"/>
    </source>
</evidence>
<dbReference type="EMBL" id="LR798279">
    <property type="protein sequence ID" value="CAB5219876.1"/>
    <property type="molecule type" value="Genomic_DNA"/>
</dbReference>
<accession>A0A6J7WPQ0</accession>